<evidence type="ECO:0000313" key="3">
    <source>
        <dbReference type="EMBL" id="QQZ49049.1"/>
    </source>
</evidence>
<evidence type="ECO:0000256" key="1">
    <source>
        <dbReference type="SAM" id="Phobius"/>
    </source>
</evidence>
<sequence length="48" mass="5414">MTDQPEPTPEDPKAANRRKWFGRILLIGFGLLLLAQMIPFVIRSGDFG</sequence>
<dbReference type="EMBL" id="CP068570">
    <property type="protein sequence ID" value="QQZ49049.1"/>
    <property type="molecule type" value="Genomic_DNA"/>
</dbReference>
<protein>
    <submittedName>
        <fullName evidence="2">Uncharacterized protein</fullName>
    </submittedName>
</protein>
<keyword evidence="1" id="KW-0472">Membrane</keyword>
<proteinExistence type="predicted"/>
<keyword evidence="4" id="KW-1185">Reference proteome</keyword>
<organism evidence="2 4">
    <name type="scientific">Phenylobacterium glaciei</name>
    <dbReference type="NCBI Taxonomy" id="2803784"/>
    <lineage>
        <taxon>Bacteria</taxon>
        <taxon>Pseudomonadati</taxon>
        <taxon>Pseudomonadota</taxon>
        <taxon>Alphaproteobacteria</taxon>
        <taxon>Caulobacterales</taxon>
        <taxon>Caulobacteraceae</taxon>
        <taxon>Phenylobacterium</taxon>
    </lineage>
</organism>
<feature type="transmembrane region" description="Helical" evidence="1">
    <location>
        <begin position="20"/>
        <end position="42"/>
    </location>
</feature>
<gene>
    <name evidence="2" type="ORF">JKL49_12340</name>
    <name evidence="3" type="ORF">JKL49_17785</name>
</gene>
<reference evidence="3" key="1">
    <citation type="submission" date="2021-01" db="EMBL/GenBank/DDBJ databases">
        <title>Genome sequence of Phenylobacterium sp. 20VBR1 isolated from a valley glaceir, Ny-Alesund, Svalbard.</title>
        <authorList>
            <person name="Thomas F.A."/>
            <person name="Krishnan K.P."/>
            <person name="Sinha R.K."/>
        </authorList>
    </citation>
    <scope>NUCLEOTIDE SEQUENCE</scope>
    <source>
        <strain evidence="3">20VBR1</strain>
    </source>
</reference>
<keyword evidence="1" id="KW-1133">Transmembrane helix</keyword>
<dbReference type="RefSeq" id="WP_215340900.1">
    <property type="nucleotide sequence ID" value="NZ_JAGSGD010000001.1"/>
</dbReference>
<dbReference type="Proteomes" id="UP000622580">
    <property type="component" value="Unassembled WGS sequence"/>
</dbReference>
<accession>A0A941HXC2</accession>
<dbReference type="AlphaFoldDB" id="A0A941HXC2"/>
<keyword evidence="1" id="KW-0812">Transmembrane</keyword>
<evidence type="ECO:0000313" key="2">
    <source>
        <dbReference type="EMBL" id="MBR7620177.1"/>
    </source>
</evidence>
<dbReference type="EMBL" id="JAGSGD010000001">
    <property type="protein sequence ID" value="MBR7620177.1"/>
    <property type="molecule type" value="Genomic_DNA"/>
</dbReference>
<reference evidence="2" key="2">
    <citation type="submission" date="2021-04" db="EMBL/GenBank/DDBJ databases">
        <title>Draft genome assembly of strain Phenylobacterium sp. 20VBR1 using MiniION and Illumina platforms.</title>
        <authorList>
            <person name="Thomas F.A."/>
            <person name="Krishnan K.P."/>
            <person name="Sinha R.K."/>
        </authorList>
    </citation>
    <scope>NUCLEOTIDE SEQUENCE</scope>
    <source>
        <strain evidence="2">20VBR1</strain>
    </source>
</reference>
<name>A0A941HXC2_9CAUL</name>
<evidence type="ECO:0000313" key="4">
    <source>
        <dbReference type="Proteomes" id="UP000622580"/>
    </source>
</evidence>